<dbReference type="GO" id="GO:0016020">
    <property type="term" value="C:membrane"/>
    <property type="evidence" value="ECO:0007669"/>
    <property type="project" value="UniProtKB-SubCell"/>
</dbReference>
<keyword evidence="9" id="KW-1185">Reference proteome</keyword>
<reference evidence="8" key="1">
    <citation type="submission" date="2019-11" db="EMBL/GenBank/DDBJ databases">
        <authorList>
            <person name="Liu Y."/>
            <person name="Hou J."/>
            <person name="Li T.-Q."/>
            <person name="Guan C.-H."/>
            <person name="Wu X."/>
            <person name="Wu H.-Z."/>
            <person name="Ling F."/>
            <person name="Zhang R."/>
            <person name="Shi X.-G."/>
            <person name="Ren J.-P."/>
            <person name="Chen E.-F."/>
            <person name="Sun J.-M."/>
        </authorList>
    </citation>
    <scope>NUCLEOTIDE SEQUENCE</scope>
    <source>
        <strain evidence="8">Adult_tree_wgs_1</strain>
        <tissue evidence="8">Leaves</tissue>
    </source>
</reference>
<dbReference type="EMBL" id="WJXA01000005">
    <property type="protein sequence ID" value="KAF7142458.1"/>
    <property type="molecule type" value="Genomic_DNA"/>
</dbReference>
<evidence type="ECO:0000256" key="5">
    <source>
        <dbReference type="ARBA" id="ARBA00023136"/>
    </source>
</evidence>
<evidence type="ECO:0000256" key="6">
    <source>
        <dbReference type="SAM" id="MobiDB-lite"/>
    </source>
</evidence>
<dbReference type="AlphaFoldDB" id="A0A834GZ16"/>
<feature type="transmembrane region" description="Helical" evidence="7">
    <location>
        <begin position="69"/>
        <end position="95"/>
    </location>
</feature>
<dbReference type="OrthoDB" id="1689112at2759"/>
<protein>
    <submittedName>
        <fullName evidence="8">Uncharacterized protein</fullName>
    </submittedName>
</protein>
<gene>
    <name evidence="8" type="ORF">RHSIM_Rhsim05G0052700</name>
</gene>
<organism evidence="8 9">
    <name type="scientific">Rhododendron simsii</name>
    <name type="common">Sims's rhododendron</name>
    <dbReference type="NCBI Taxonomy" id="118357"/>
    <lineage>
        <taxon>Eukaryota</taxon>
        <taxon>Viridiplantae</taxon>
        <taxon>Streptophyta</taxon>
        <taxon>Embryophyta</taxon>
        <taxon>Tracheophyta</taxon>
        <taxon>Spermatophyta</taxon>
        <taxon>Magnoliopsida</taxon>
        <taxon>eudicotyledons</taxon>
        <taxon>Gunneridae</taxon>
        <taxon>Pentapetalae</taxon>
        <taxon>asterids</taxon>
        <taxon>Ericales</taxon>
        <taxon>Ericaceae</taxon>
        <taxon>Ericoideae</taxon>
        <taxon>Rhodoreae</taxon>
        <taxon>Rhododendron</taxon>
    </lineage>
</organism>
<comment type="subcellular location">
    <subcellularLocation>
        <location evidence="1">Membrane</location>
    </subcellularLocation>
</comment>
<keyword evidence="5 7" id="KW-0472">Membrane</keyword>
<keyword evidence="4 7" id="KW-1133">Transmembrane helix</keyword>
<comment type="caution">
    <text evidence="8">The sequence shown here is derived from an EMBL/GenBank/DDBJ whole genome shotgun (WGS) entry which is preliminary data.</text>
</comment>
<keyword evidence="3 7" id="KW-0812">Transmembrane</keyword>
<accession>A0A834GZ16</accession>
<feature type="transmembrane region" description="Helical" evidence="7">
    <location>
        <begin position="243"/>
        <end position="265"/>
    </location>
</feature>
<evidence type="ECO:0000256" key="2">
    <source>
        <dbReference type="ARBA" id="ARBA00006840"/>
    </source>
</evidence>
<comment type="similarity">
    <text evidence="2">Belongs to the tetraspanin (TM4SF) family.</text>
</comment>
<dbReference type="GO" id="GO:0009734">
    <property type="term" value="P:auxin-activated signaling pathway"/>
    <property type="evidence" value="ECO:0007669"/>
    <property type="project" value="InterPro"/>
</dbReference>
<evidence type="ECO:0000256" key="7">
    <source>
        <dbReference type="SAM" id="Phobius"/>
    </source>
</evidence>
<feature type="compositionally biased region" description="Low complexity" evidence="6">
    <location>
        <begin position="273"/>
        <end position="287"/>
    </location>
</feature>
<evidence type="ECO:0000313" key="8">
    <source>
        <dbReference type="EMBL" id="KAF7142458.1"/>
    </source>
</evidence>
<evidence type="ECO:0000256" key="1">
    <source>
        <dbReference type="ARBA" id="ARBA00004370"/>
    </source>
</evidence>
<feature type="region of interest" description="Disordered" evidence="6">
    <location>
        <begin position="273"/>
        <end position="293"/>
    </location>
</feature>
<dbReference type="Proteomes" id="UP000626092">
    <property type="component" value="Unassembled WGS sequence"/>
</dbReference>
<name>A0A834GZ16_RHOSS</name>
<dbReference type="PANTHER" id="PTHR32191">
    <property type="entry name" value="TETRASPANIN-8-RELATED"/>
    <property type="match status" value="1"/>
</dbReference>
<evidence type="ECO:0000256" key="4">
    <source>
        <dbReference type="ARBA" id="ARBA00022989"/>
    </source>
</evidence>
<dbReference type="InterPro" id="IPR044991">
    <property type="entry name" value="TET_plant"/>
</dbReference>
<evidence type="ECO:0000256" key="3">
    <source>
        <dbReference type="ARBA" id="ARBA00022692"/>
    </source>
</evidence>
<proteinExistence type="inferred from homology"/>
<sequence>MATETPPAGRCATMATETPPMAIETPPMAIETPADQCATMATETPPMATETLPGRCATMATKTSPSRCAFIFIVMASTVPVLVMGYFLVSTLLMLQRGDPKCKNPRLDWDLCILILVIGWGINLGGTFAKDTKRIDDAYRLETYGPLAKKFLLKDRGWSTFRNCLIERKICDKLDKRDFVQGGCCMPPPYCGYEQSNQTWVIPQTGRYGDDVNCVRWDSDERKLCYDCETCQAVYIYTSEDNWTFHGLVPTLGALVSIACFVFTFPEEWRNNRSGGRADNNRSGGRANRNRSV</sequence>
<feature type="transmembrane region" description="Helical" evidence="7">
    <location>
        <begin position="107"/>
        <end position="129"/>
    </location>
</feature>
<evidence type="ECO:0000313" key="9">
    <source>
        <dbReference type="Proteomes" id="UP000626092"/>
    </source>
</evidence>